<gene>
    <name evidence="13" type="ORF">Sradi_3383500</name>
</gene>
<dbReference type="FunFam" id="2.40.330.10:FF:000001">
    <property type="entry name" value="Auxin response factor"/>
    <property type="match status" value="1"/>
</dbReference>
<accession>A0AAW2R4A6</accession>
<dbReference type="Pfam" id="PF02362">
    <property type="entry name" value="B3"/>
    <property type="match status" value="1"/>
</dbReference>
<comment type="subcellular location">
    <subcellularLocation>
        <location evidence="1 10">Nucleus</location>
    </subcellularLocation>
</comment>
<sequence>MKTPTTGAGTQPANASASAAEVEKKSINSELWQACAGPLVNLPAAGTHVVYFPQGHSEQVAASMKKDIDAQIPNYPNLPSKLLCLLHNVTLHADPETDEVYAQMTLQPVPSFDKDALLRSDLSMKANKPQTEFFCKTLTASDTSTHGGFSVPRRAAEKIFPPLDFTMQPPAQELVARDLHDNVWTFRHIYRGQPKRHLLTTGWSLFVSGKRLFAGDSVLFIRDEKQQLLLGIRRANRQPTNLSSSVLSSDSMHIGILAAAAHAAANNSPFTVFYNPRASPSEFVIPLAKYYKAVCSNQISLGMRFRMMFETEESGTRRYMGTITGISDLDPVRWKNSQWRNLQVGWDESTAGERRNRVSIRVLPLLHFSSAPLHLSSVLSVHGNQECQMLVYNPRMTCRKPEKYPMFLLADDDSSDLDNLFRRTMPWLGDDFGLKNPQALPGLSLVQWMNMQQNPSLANQMQPNYMSSLSSSVLQNLAEANPTSTPTRSTPKAAIFFIKPVRLNYTAATAVD</sequence>
<comment type="similarity">
    <text evidence="2 10">Belongs to the ARF family.</text>
</comment>
<dbReference type="GO" id="GO:0009734">
    <property type="term" value="P:auxin-activated signaling pathway"/>
    <property type="evidence" value="ECO:0007669"/>
    <property type="project" value="UniProtKB-KW"/>
</dbReference>
<evidence type="ECO:0000259" key="12">
    <source>
        <dbReference type="PROSITE" id="PS50863"/>
    </source>
</evidence>
<comment type="function">
    <text evidence="10">Auxin response factors (ARFs) are transcriptional factors that bind specifically to the DNA sequence 5'-TGTCTC-3' found in the auxin-responsive promoter elements (AuxREs).</text>
</comment>
<organism evidence="13">
    <name type="scientific">Sesamum radiatum</name>
    <name type="common">Black benniseed</name>
    <dbReference type="NCBI Taxonomy" id="300843"/>
    <lineage>
        <taxon>Eukaryota</taxon>
        <taxon>Viridiplantae</taxon>
        <taxon>Streptophyta</taxon>
        <taxon>Embryophyta</taxon>
        <taxon>Tracheophyta</taxon>
        <taxon>Spermatophyta</taxon>
        <taxon>Magnoliopsida</taxon>
        <taxon>eudicotyledons</taxon>
        <taxon>Gunneridae</taxon>
        <taxon>Pentapetalae</taxon>
        <taxon>asterids</taxon>
        <taxon>lamiids</taxon>
        <taxon>Lamiales</taxon>
        <taxon>Pedaliaceae</taxon>
        <taxon>Sesamum</taxon>
    </lineage>
</organism>
<evidence type="ECO:0000256" key="3">
    <source>
        <dbReference type="ARBA" id="ARBA00022473"/>
    </source>
</evidence>
<evidence type="ECO:0000256" key="5">
    <source>
        <dbReference type="ARBA" id="ARBA00023125"/>
    </source>
</evidence>
<reference evidence="13" key="1">
    <citation type="submission" date="2020-06" db="EMBL/GenBank/DDBJ databases">
        <authorList>
            <person name="Li T."/>
            <person name="Hu X."/>
            <person name="Zhang T."/>
            <person name="Song X."/>
            <person name="Zhang H."/>
            <person name="Dai N."/>
            <person name="Sheng W."/>
            <person name="Hou X."/>
            <person name="Wei L."/>
        </authorList>
    </citation>
    <scope>NUCLEOTIDE SEQUENCE</scope>
    <source>
        <strain evidence="13">G02</strain>
        <tissue evidence="13">Leaf</tissue>
    </source>
</reference>
<evidence type="ECO:0000256" key="4">
    <source>
        <dbReference type="ARBA" id="ARBA00023015"/>
    </source>
</evidence>
<comment type="caution">
    <text evidence="13">The sequence shown here is derived from an EMBL/GenBank/DDBJ whole genome shotgun (WGS) entry which is preliminary data.</text>
</comment>
<evidence type="ECO:0000313" key="13">
    <source>
        <dbReference type="EMBL" id="KAL0374678.1"/>
    </source>
</evidence>
<dbReference type="EMBL" id="JACGWJ010000014">
    <property type="protein sequence ID" value="KAL0374678.1"/>
    <property type="molecule type" value="Genomic_DNA"/>
</dbReference>
<dbReference type="GO" id="GO:0009835">
    <property type="term" value="P:fruit ripening"/>
    <property type="evidence" value="ECO:0007669"/>
    <property type="project" value="UniProtKB-KW"/>
</dbReference>
<name>A0AAW2R4A6_SESRA</name>
<keyword evidence="6 10" id="KW-0804">Transcription</keyword>
<proteinExistence type="inferred from homology"/>
<evidence type="ECO:0000256" key="7">
    <source>
        <dbReference type="ARBA" id="ARBA00023242"/>
    </source>
</evidence>
<evidence type="ECO:0000256" key="6">
    <source>
        <dbReference type="ARBA" id="ARBA00023163"/>
    </source>
</evidence>
<dbReference type="GO" id="GO:0003677">
    <property type="term" value="F:DNA binding"/>
    <property type="evidence" value="ECO:0007669"/>
    <property type="project" value="UniProtKB-KW"/>
</dbReference>
<evidence type="ECO:0000256" key="1">
    <source>
        <dbReference type="ARBA" id="ARBA00004123"/>
    </source>
</evidence>
<keyword evidence="4 10" id="KW-0805">Transcription regulation</keyword>
<keyword evidence="7 10" id="KW-0539">Nucleus</keyword>
<dbReference type="PROSITE" id="PS50863">
    <property type="entry name" value="B3"/>
    <property type="match status" value="1"/>
</dbReference>
<evidence type="ECO:0000256" key="8">
    <source>
        <dbReference type="ARBA" id="ARBA00023294"/>
    </source>
</evidence>
<protein>
    <recommendedName>
        <fullName evidence="10">Auxin response factor</fullName>
    </recommendedName>
</protein>
<evidence type="ECO:0000256" key="9">
    <source>
        <dbReference type="ARBA" id="ARBA00033478"/>
    </source>
</evidence>
<feature type="region of interest" description="Disordered" evidence="11">
    <location>
        <begin position="1"/>
        <end position="21"/>
    </location>
</feature>
<keyword evidence="5 10" id="KW-0238">DNA-binding</keyword>
<dbReference type="AlphaFoldDB" id="A0AAW2R4A6"/>
<keyword evidence="3" id="KW-0217">Developmental protein</keyword>
<dbReference type="PANTHER" id="PTHR31384">
    <property type="entry name" value="AUXIN RESPONSE FACTOR 4-RELATED"/>
    <property type="match status" value="1"/>
</dbReference>
<dbReference type="Pfam" id="PF06507">
    <property type="entry name" value="ARF_AD"/>
    <property type="match status" value="1"/>
</dbReference>
<dbReference type="InterPro" id="IPR015300">
    <property type="entry name" value="DNA-bd_pseudobarrel_sf"/>
</dbReference>
<feature type="domain" description="TF-B3" evidence="12">
    <location>
        <begin position="134"/>
        <end position="236"/>
    </location>
</feature>
<evidence type="ECO:0000256" key="10">
    <source>
        <dbReference type="RuleBase" id="RU004561"/>
    </source>
</evidence>
<dbReference type="GO" id="GO:0006355">
    <property type="term" value="P:regulation of DNA-templated transcription"/>
    <property type="evidence" value="ECO:0007669"/>
    <property type="project" value="InterPro"/>
</dbReference>
<keyword evidence="9" id="KW-0292">Fruit ripening</keyword>
<dbReference type="InterPro" id="IPR010525">
    <property type="entry name" value="ARF_dom"/>
</dbReference>
<dbReference type="InterPro" id="IPR003340">
    <property type="entry name" value="B3_DNA-bd"/>
</dbReference>
<dbReference type="GO" id="GO:0005634">
    <property type="term" value="C:nucleus"/>
    <property type="evidence" value="ECO:0007669"/>
    <property type="project" value="UniProtKB-SubCell"/>
</dbReference>
<dbReference type="Gene3D" id="2.30.30.1040">
    <property type="match status" value="1"/>
</dbReference>
<keyword evidence="8 10" id="KW-0927">Auxin signaling pathway</keyword>
<dbReference type="FunFam" id="2.30.30.1040:FF:000001">
    <property type="entry name" value="Auxin response factor"/>
    <property type="match status" value="1"/>
</dbReference>
<dbReference type="CDD" id="cd10017">
    <property type="entry name" value="B3_DNA"/>
    <property type="match status" value="1"/>
</dbReference>
<dbReference type="SUPFAM" id="SSF101936">
    <property type="entry name" value="DNA-binding pseudobarrel domain"/>
    <property type="match status" value="1"/>
</dbReference>
<dbReference type="InterPro" id="IPR044835">
    <property type="entry name" value="ARF_plant"/>
</dbReference>
<evidence type="ECO:0000256" key="2">
    <source>
        <dbReference type="ARBA" id="ARBA00007853"/>
    </source>
</evidence>
<feature type="compositionally biased region" description="Polar residues" evidence="11">
    <location>
        <begin position="1"/>
        <end position="12"/>
    </location>
</feature>
<dbReference type="PANTHER" id="PTHR31384:SF9">
    <property type="entry name" value="AUXIN RESPONSE FACTOR 19"/>
    <property type="match status" value="1"/>
</dbReference>
<dbReference type="SMART" id="SM01019">
    <property type="entry name" value="B3"/>
    <property type="match status" value="1"/>
</dbReference>
<reference evidence="13" key="2">
    <citation type="journal article" date="2024" name="Plant">
        <title>Genomic evolution and insights into agronomic trait innovations of Sesamum species.</title>
        <authorList>
            <person name="Miao H."/>
            <person name="Wang L."/>
            <person name="Qu L."/>
            <person name="Liu H."/>
            <person name="Sun Y."/>
            <person name="Le M."/>
            <person name="Wang Q."/>
            <person name="Wei S."/>
            <person name="Zheng Y."/>
            <person name="Lin W."/>
            <person name="Duan Y."/>
            <person name="Cao H."/>
            <person name="Xiong S."/>
            <person name="Wang X."/>
            <person name="Wei L."/>
            <person name="Li C."/>
            <person name="Ma Q."/>
            <person name="Ju M."/>
            <person name="Zhao R."/>
            <person name="Li G."/>
            <person name="Mu C."/>
            <person name="Tian Q."/>
            <person name="Mei H."/>
            <person name="Zhang T."/>
            <person name="Gao T."/>
            <person name="Zhang H."/>
        </authorList>
    </citation>
    <scope>NUCLEOTIDE SEQUENCE</scope>
    <source>
        <strain evidence="13">G02</strain>
    </source>
</reference>
<evidence type="ECO:0000256" key="11">
    <source>
        <dbReference type="SAM" id="MobiDB-lite"/>
    </source>
</evidence>
<dbReference type="Gene3D" id="2.40.330.10">
    <property type="entry name" value="DNA-binding pseudobarrel domain"/>
    <property type="match status" value="1"/>
</dbReference>
<comment type="subunit">
    <text evidence="10">Homodimers and heterodimers.</text>
</comment>